<comment type="caution">
    <text evidence="2">The sequence shown here is derived from an EMBL/GenBank/DDBJ whole genome shotgun (WGS) entry which is preliminary data.</text>
</comment>
<gene>
    <name evidence="2" type="ORF">DGYR_LOCUS6057</name>
</gene>
<feature type="region of interest" description="Disordered" evidence="1">
    <location>
        <begin position="123"/>
        <end position="146"/>
    </location>
</feature>
<organism evidence="2 3">
    <name type="scientific">Dimorphilus gyrociliatus</name>
    <dbReference type="NCBI Taxonomy" id="2664684"/>
    <lineage>
        <taxon>Eukaryota</taxon>
        <taxon>Metazoa</taxon>
        <taxon>Spiralia</taxon>
        <taxon>Lophotrochozoa</taxon>
        <taxon>Annelida</taxon>
        <taxon>Polychaeta</taxon>
        <taxon>Polychaeta incertae sedis</taxon>
        <taxon>Dinophilidae</taxon>
        <taxon>Dimorphilus</taxon>
    </lineage>
</organism>
<evidence type="ECO:0000313" key="2">
    <source>
        <dbReference type="EMBL" id="CAD5117538.1"/>
    </source>
</evidence>
<keyword evidence="3" id="KW-1185">Reference proteome</keyword>
<dbReference type="Proteomes" id="UP000549394">
    <property type="component" value="Unassembled WGS sequence"/>
</dbReference>
<evidence type="ECO:0000256" key="1">
    <source>
        <dbReference type="SAM" id="MobiDB-lite"/>
    </source>
</evidence>
<evidence type="ECO:0000313" key="3">
    <source>
        <dbReference type="Proteomes" id="UP000549394"/>
    </source>
</evidence>
<dbReference type="AlphaFoldDB" id="A0A7I8VMP0"/>
<reference evidence="2 3" key="1">
    <citation type="submission" date="2020-08" db="EMBL/GenBank/DDBJ databases">
        <authorList>
            <person name="Hejnol A."/>
        </authorList>
    </citation>
    <scope>NUCLEOTIDE SEQUENCE [LARGE SCALE GENOMIC DNA]</scope>
</reference>
<dbReference type="EMBL" id="CAJFCJ010000007">
    <property type="protein sequence ID" value="CAD5117538.1"/>
    <property type="molecule type" value="Genomic_DNA"/>
</dbReference>
<feature type="compositionally biased region" description="Low complexity" evidence="1">
    <location>
        <begin position="124"/>
        <end position="146"/>
    </location>
</feature>
<proteinExistence type="predicted"/>
<protein>
    <submittedName>
        <fullName evidence="2">DgyrCDS6301</fullName>
    </submittedName>
</protein>
<name>A0A7I8VMP0_9ANNE</name>
<accession>A0A7I8VMP0</accession>
<sequence>MCECFTTQRLPCYWQSNASQTPYDQKLSIDTNIAYRLDATKFPDLEKYKNERVLMIDESQLRDVTGHASGYTTATLNYSTMTCAQRRRLTAKRRLTPQRNHYAFPPPGIRSIAAHVPPIANPLSSTTTPSSWSNINNRTSSNNNTKTNRLTRRCSCNSPYCVPFRHTSMFNEVPTMSFLIREQQFTDGVGGNCQCGACQLASRRTSHVFSNAVICN</sequence>